<evidence type="ECO:0000256" key="1">
    <source>
        <dbReference type="SAM" id="MobiDB-lite"/>
    </source>
</evidence>
<keyword evidence="2" id="KW-1133">Transmembrane helix</keyword>
<gene>
    <name evidence="3" type="primary">gspN</name>
    <name evidence="3" type="ORF">ACFL27_28455</name>
</gene>
<dbReference type="InterPro" id="IPR030925">
    <property type="entry name" value="T2SS_GspN_Lepto"/>
</dbReference>
<dbReference type="Proteomes" id="UP001594351">
    <property type="component" value="Unassembled WGS sequence"/>
</dbReference>
<comment type="caution">
    <text evidence="3">The sequence shown here is derived from an EMBL/GenBank/DDBJ whole genome shotgun (WGS) entry which is preliminary data.</text>
</comment>
<reference evidence="3 4" key="1">
    <citation type="submission" date="2024-09" db="EMBL/GenBank/DDBJ databases">
        <title>Laminarin stimulates single cell rates of sulfate reduction while oxygen inhibits transcriptomic activity in coastal marine sediment.</title>
        <authorList>
            <person name="Lindsay M."/>
            <person name="Orcutt B."/>
            <person name="Emerson D."/>
            <person name="Stepanauskas R."/>
            <person name="D'Angelo T."/>
        </authorList>
    </citation>
    <scope>NUCLEOTIDE SEQUENCE [LARGE SCALE GENOMIC DNA]</scope>
    <source>
        <strain evidence="3">SAG AM-311-K15</strain>
    </source>
</reference>
<name>A0ABV6Z6R2_UNCC1</name>
<feature type="region of interest" description="Disordered" evidence="1">
    <location>
        <begin position="362"/>
        <end position="388"/>
    </location>
</feature>
<organism evidence="3 4">
    <name type="scientific">candidate division CSSED10-310 bacterium</name>
    <dbReference type="NCBI Taxonomy" id="2855610"/>
    <lineage>
        <taxon>Bacteria</taxon>
        <taxon>Bacteria division CSSED10-310</taxon>
    </lineage>
</organism>
<feature type="transmembrane region" description="Helical" evidence="2">
    <location>
        <begin position="15"/>
        <end position="34"/>
    </location>
</feature>
<protein>
    <submittedName>
        <fullName evidence="3">Type II secretion system protein GspN</fullName>
    </submittedName>
</protein>
<evidence type="ECO:0000313" key="4">
    <source>
        <dbReference type="Proteomes" id="UP001594351"/>
    </source>
</evidence>
<keyword evidence="4" id="KW-1185">Reference proteome</keyword>
<accession>A0ABV6Z6R2</accession>
<keyword evidence="2" id="KW-0472">Membrane</keyword>
<proteinExistence type="predicted"/>
<dbReference type="EMBL" id="JBHPBY010000731">
    <property type="protein sequence ID" value="MFC1854134.1"/>
    <property type="molecule type" value="Genomic_DNA"/>
</dbReference>
<evidence type="ECO:0000256" key="2">
    <source>
        <dbReference type="SAM" id="Phobius"/>
    </source>
</evidence>
<dbReference type="NCBIfam" id="TIGR04411">
    <property type="entry name" value="T2SS_GspN_Lepto"/>
    <property type="match status" value="1"/>
</dbReference>
<keyword evidence="2" id="KW-0812">Transmembrane</keyword>
<evidence type="ECO:0000313" key="3">
    <source>
        <dbReference type="EMBL" id="MFC1854134.1"/>
    </source>
</evidence>
<sequence length="388" mass="44347">MALKSRTALNSLPEILVYLGFFVFFFFLFVFMNLPQEKIQQRVSDELNYMTRGRASVDTMKLRPILAFKAKVFTYNLRNKQGEDLPLIFRNIKGKLSWLHFLFGQYHLACSGEFATGMIDLQGDLQKESNIWKVKLNGQEVSFSVLQDYFQDVNVQGNLNLEGEAEIAAGKILTADLKILSHQAIVKELKLRELTIPECTVDELIGHATMADQILTISNLELKGPDINIQVEGKITIRNPFENSLLDLVIKIKLAPGFLENSDLELFAGLVAKQKDKWFTMPLKGTIKYPKADFKSFLDPSKIPAFKTRKYKNAEFQERDTALERSPQDDLPTQPKHKFVIKTPKLKKFTVPKLYSKDSKLHRMDSRPVKKVATPRVTAEAELTEEEN</sequence>